<dbReference type="InterPro" id="IPR028082">
    <property type="entry name" value="Peripla_BP_I"/>
</dbReference>
<evidence type="ECO:0000313" key="6">
    <source>
        <dbReference type="EMBL" id="PZQ47028.1"/>
    </source>
</evidence>
<dbReference type="SUPFAM" id="SSF53822">
    <property type="entry name" value="Periplasmic binding protein-like I"/>
    <property type="match status" value="1"/>
</dbReference>
<dbReference type="Proteomes" id="UP000249185">
    <property type="component" value="Unassembled WGS sequence"/>
</dbReference>
<dbReference type="CDD" id="cd01536">
    <property type="entry name" value="PBP1_ABC_sugar_binding-like"/>
    <property type="match status" value="1"/>
</dbReference>
<gene>
    <name evidence="6" type="ORF">DI556_18755</name>
</gene>
<feature type="chain" id="PRO_5015877243" description="Periplasmic binding protein domain-containing protein" evidence="4">
    <location>
        <begin position="29"/>
        <end position="322"/>
    </location>
</feature>
<organism evidence="6 7">
    <name type="scientific">Rhodovulum sulfidophilum</name>
    <name type="common">Rhodobacter sulfidophilus</name>
    <dbReference type="NCBI Taxonomy" id="35806"/>
    <lineage>
        <taxon>Bacteria</taxon>
        <taxon>Pseudomonadati</taxon>
        <taxon>Pseudomonadota</taxon>
        <taxon>Alphaproteobacteria</taxon>
        <taxon>Rhodobacterales</taxon>
        <taxon>Paracoccaceae</taxon>
        <taxon>Rhodovulum</taxon>
    </lineage>
</organism>
<dbReference type="EMBL" id="QFPW01000019">
    <property type="protein sequence ID" value="PZQ47028.1"/>
    <property type="molecule type" value="Genomic_DNA"/>
</dbReference>
<dbReference type="AlphaFoldDB" id="A0A2W5N304"/>
<evidence type="ECO:0000256" key="4">
    <source>
        <dbReference type="SAM" id="SignalP"/>
    </source>
</evidence>
<evidence type="ECO:0000256" key="2">
    <source>
        <dbReference type="ARBA" id="ARBA00007639"/>
    </source>
</evidence>
<dbReference type="InterPro" id="IPR025997">
    <property type="entry name" value="SBP_2_dom"/>
</dbReference>
<protein>
    <recommendedName>
        <fullName evidence="5">Periplasmic binding protein domain-containing protein</fullName>
    </recommendedName>
</protein>
<dbReference type="GO" id="GO:0030313">
    <property type="term" value="C:cell envelope"/>
    <property type="evidence" value="ECO:0007669"/>
    <property type="project" value="UniProtKB-SubCell"/>
</dbReference>
<evidence type="ECO:0000256" key="3">
    <source>
        <dbReference type="ARBA" id="ARBA00022729"/>
    </source>
</evidence>
<comment type="caution">
    <text evidence="6">The sequence shown here is derived from an EMBL/GenBank/DDBJ whole genome shotgun (WGS) entry which is preliminary data.</text>
</comment>
<keyword evidence="3 4" id="KW-0732">Signal</keyword>
<evidence type="ECO:0000259" key="5">
    <source>
        <dbReference type="Pfam" id="PF13407"/>
    </source>
</evidence>
<sequence length="322" mass="33887">MKPPSLSRRLLLTGALVATCLAALPARAEEKIIAVSFPNSSTIGAVTTSLNRAKETGAAMGYQVVVDDPGSDMNRQINTLKTWIQQGVPVIVAVVPQPAVFESIAKQARAAGIKWITYGETLENQDATVGYAQYDDGFRLGAYAGEWITETLGGEANVALLGYEVASWGQLRGKGIREGLASTAPNAKIVAEQDAINPSDGLNVTRTLLQANPDIDVILGIEDPATEGAYKAWVASGKDPKDPKAFIGGMDGTPPALELLREGDTVYRASMAIPLLDVGDAIVVTADRLLKGEQTGNVIVPLELVTSGAPAAAKYLEQQGMN</sequence>
<reference evidence="6 7" key="1">
    <citation type="submission" date="2017-08" db="EMBL/GenBank/DDBJ databases">
        <title>Infants hospitalized years apart are colonized by the same room-sourced microbial strains.</title>
        <authorList>
            <person name="Brooks B."/>
            <person name="Olm M.R."/>
            <person name="Firek B.A."/>
            <person name="Baker R."/>
            <person name="Thomas B.C."/>
            <person name="Morowitz M.J."/>
            <person name="Banfield J.F."/>
        </authorList>
    </citation>
    <scope>NUCLEOTIDE SEQUENCE [LARGE SCALE GENOMIC DNA]</scope>
    <source>
        <strain evidence="6">S2_005_002_R2_34</strain>
    </source>
</reference>
<dbReference type="InterPro" id="IPR006311">
    <property type="entry name" value="TAT_signal"/>
</dbReference>
<feature type="signal peptide" evidence="4">
    <location>
        <begin position="1"/>
        <end position="28"/>
    </location>
</feature>
<name>A0A2W5N304_RHOSU</name>
<evidence type="ECO:0000256" key="1">
    <source>
        <dbReference type="ARBA" id="ARBA00004196"/>
    </source>
</evidence>
<dbReference type="PANTHER" id="PTHR46847:SF1">
    <property type="entry name" value="D-ALLOSE-BINDING PERIPLASMIC PROTEIN-RELATED"/>
    <property type="match status" value="1"/>
</dbReference>
<evidence type="ECO:0000313" key="7">
    <source>
        <dbReference type="Proteomes" id="UP000249185"/>
    </source>
</evidence>
<comment type="similarity">
    <text evidence="2">Belongs to the bacterial solute-binding protein 2 family.</text>
</comment>
<proteinExistence type="inferred from homology"/>
<dbReference type="Gene3D" id="3.40.50.2300">
    <property type="match status" value="2"/>
</dbReference>
<comment type="subcellular location">
    <subcellularLocation>
        <location evidence="1">Cell envelope</location>
    </subcellularLocation>
</comment>
<feature type="domain" description="Periplasmic binding protein" evidence="5">
    <location>
        <begin position="33"/>
        <end position="294"/>
    </location>
</feature>
<dbReference type="PANTHER" id="PTHR46847">
    <property type="entry name" value="D-ALLOSE-BINDING PERIPLASMIC PROTEIN-RELATED"/>
    <property type="match status" value="1"/>
</dbReference>
<dbReference type="GO" id="GO:0030246">
    <property type="term" value="F:carbohydrate binding"/>
    <property type="evidence" value="ECO:0007669"/>
    <property type="project" value="UniProtKB-ARBA"/>
</dbReference>
<dbReference type="Pfam" id="PF13407">
    <property type="entry name" value="Peripla_BP_4"/>
    <property type="match status" value="1"/>
</dbReference>
<accession>A0A2W5N304</accession>
<dbReference type="PROSITE" id="PS51318">
    <property type="entry name" value="TAT"/>
    <property type="match status" value="1"/>
</dbReference>